<dbReference type="AlphaFoldDB" id="A0AAU6NWI9"/>
<dbReference type="EMBL" id="CP136925">
    <property type="protein sequence ID" value="WXA12880.1"/>
    <property type="molecule type" value="Genomic_DNA"/>
</dbReference>
<proteinExistence type="predicted"/>
<evidence type="ECO:0000313" key="2">
    <source>
        <dbReference type="EMBL" id="WXA12880.1"/>
    </source>
</evidence>
<dbReference type="Proteomes" id="UP001368318">
    <property type="component" value="Chromosome"/>
</dbReference>
<dbReference type="RefSeq" id="WP_338732001.1">
    <property type="nucleotide sequence ID" value="NZ_CP136924.1"/>
</dbReference>
<sequence>MKKTFIAILFLMILSCQTKTKSTQSYLRWVGDIQQNNAIDDPDFKVCKGDDNVLQYFNLSEGPMYKGEKSSILDLFKSQYKPFIDNKQNGYIRLRFIINCKGEAGRFRVLQSDYNYQEKTFDNRIVNQLLTITKNIEKWEILHRDNISVDYYMYLIFKITNGHITEILP</sequence>
<dbReference type="EMBL" id="CP136924">
    <property type="protein sequence ID" value="WXA01958.1"/>
    <property type="molecule type" value="Genomic_DNA"/>
</dbReference>
<accession>A0AAU6NWI9</accession>
<gene>
    <name evidence="2" type="ORF">R3L15_12240</name>
    <name evidence="1" type="ORF">R3L16_09350</name>
</gene>
<name>A0AAU6NWI9_9FLAO</name>
<dbReference type="PROSITE" id="PS51257">
    <property type="entry name" value="PROKAR_LIPOPROTEIN"/>
    <property type="match status" value="1"/>
</dbReference>
<dbReference type="KEGG" id="mcaa:R3L15_12240"/>
<keyword evidence="3" id="KW-1185">Reference proteome</keyword>
<organism evidence="1 3">
    <name type="scientific">Mangrovimonas cancribranchiae</name>
    <dbReference type="NCBI Taxonomy" id="3080055"/>
    <lineage>
        <taxon>Bacteria</taxon>
        <taxon>Pseudomonadati</taxon>
        <taxon>Bacteroidota</taxon>
        <taxon>Flavobacteriia</taxon>
        <taxon>Flavobacteriales</taxon>
        <taxon>Flavobacteriaceae</taxon>
        <taxon>Mangrovimonas</taxon>
    </lineage>
</organism>
<evidence type="ECO:0000313" key="3">
    <source>
        <dbReference type="Proteomes" id="UP001368318"/>
    </source>
</evidence>
<evidence type="ECO:0008006" key="4">
    <source>
        <dbReference type="Google" id="ProtNLM"/>
    </source>
</evidence>
<reference evidence="1 3" key="1">
    <citation type="submission" date="2023-10" db="EMBL/GenBank/DDBJ databases">
        <title>Culture-based analysis of two novel bacteria associated with mangrove crab gills.</title>
        <authorList>
            <person name="Yang X."/>
            <person name="Garuglieri E."/>
            <person name="Van Goethem M.W."/>
            <person name="Fusi M."/>
            <person name="Marasco R."/>
            <person name="Daffonchio D.G."/>
        </authorList>
    </citation>
    <scope>NUCLEOTIDE SEQUENCE [LARGE SCALE GENOMIC DNA]</scope>
    <source>
        <strain evidence="2">UG2-1</strain>
        <strain evidence="1">UG2-2</strain>
        <strain evidence="3">UG2_2</strain>
    </source>
</reference>
<evidence type="ECO:0000313" key="1">
    <source>
        <dbReference type="EMBL" id="WXA01958.1"/>
    </source>
</evidence>
<protein>
    <recommendedName>
        <fullName evidence="4">TonB C-terminal domain-containing protein</fullName>
    </recommendedName>
</protein>